<dbReference type="KEGG" id="amog:QRX60_51325"/>
<reference evidence="1 2" key="1">
    <citation type="submission" date="2023-06" db="EMBL/GenBank/DDBJ databases">
        <authorList>
            <person name="Oyuntsetseg B."/>
            <person name="Kim S.B."/>
        </authorList>
    </citation>
    <scope>NUCLEOTIDE SEQUENCE [LARGE SCALE GENOMIC DNA]</scope>
    <source>
        <strain evidence="1 2">4-36</strain>
    </source>
</reference>
<proteinExistence type="predicted"/>
<organism evidence="1 2">
    <name type="scientific">Amycolatopsis mongoliensis</name>
    <dbReference type="NCBI Taxonomy" id="715475"/>
    <lineage>
        <taxon>Bacteria</taxon>
        <taxon>Bacillati</taxon>
        <taxon>Actinomycetota</taxon>
        <taxon>Actinomycetes</taxon>
        <taxon>Pseudonocardiales</taxon>
        <taxon>Pseudonocardiaceae</taxon>
        <taxon>Amycolatopsis</taxon>
    </lineage>
</organism>
<protein>
    <submittedName>
        <fullName evidence="1">Uncharacterized protein</fullName>
    </submittedName>
</protein>
<gene>
    <name evidence="1" type="ORF">QRX60_51325</name>
</gene>
<evidence type="ECO:0000313" key="2">
    <source>
        <dbReference type="Proteomes" id="UP001239397"/>
    </source>
</evidence>
<sequence length="61" mass="6669">MSAQFSADVRALFTDLEIEFEKAGTDLVIDRFEHFSIEASTGAVPGRRGTCFCRADVLEAA</sequence>
<accession>A0A9Y2JSS7</accession>
<evidence type="ECO:0000313" key="1">
    <source>
        <dbReference type="EMBL" id="WIY02284.1"/>
    </source>
</evidence>
<dbReference type="RefSeq" id="WP_285998713.1">
    <property type="nucleotide sequence ID" value="NZ_CP127295.1"/>
</dbReference>
<dbReference type="EMBL" id="CP127295">
    <property type="protein sequence ID" value="WIY02284.1"/>
    <property type="molecule type" value="Genomic_DNA"/>
</dbReference>
<dbReference type="AlphaFoldDB" id="A0A9Y2JSS7"/>
<dbReference type="Proteomes" id="UP001239397">
    <property type="component" value="Chromosome"/>
</dbReference>
<name>A0A9Y2JSS7_9PSEU</name>
<keyword evidence="2" id="KW-1185">Reference proteome</keyword>